<dbReference type="PANTHER" id="PTHR12993:SF11">
    <property type="entry name" value="N-ACETYLGLUCOSAMINYL-PHOSPHATIDYLINOSITOL DE-N-ACETYLASE"/>
    <property type="match status" value="1"/>
</dbReference>
<keyword evidence="2" id="KW-0614">Plasmid</keyword>
<feature type="compositionally biased region" description="Basic residues" evidence="1">
    <location>
        <begin position="12"/>
        <end position="28"/>
    </location>
</feature>
<dbReference type="PANTHER" id="PTHR12993">
    <property type="entry name" value="N-ACETYLGLUCOSAMINYL-PHOSPHATIDYLINOSITOL DE-N-ACETYLASE-RELATED"/>
    <property type="match status" value="1"/>
</dbReference>
<evidence type="ECO:0000313" key="3">
    <source>
        <dbReference type="Proteomes" id="UP000298596"/>
    </source>
</evidence>
<protein>
    <recommendedName>
        <fullName evidence="4">PIG-L family deacetylase</fullName>
    </recommendedName>
</protein>
<evidence type="ECO:0000256" key="1">
    <source>
        <dbReference type="SAM" id="MobiDB-lite"/>
    </source>
</evidence>
<dbReference type="EMBL" id="CP032335">
    <property type="protein sequence ID" value="QCO07162.1"/>
    <property type="molecule type" value="Genomic_DNA"/>
</dbReference>
<gene>
    <name evidence="2" type="ORF">D3867_35260</name>
</gene>
<proteinExistence type="predicted"/>
<dbReference type="SUPFAM" id="SSF102588">
    <property type="entry name" value="LmbE-like"/>
    <property type="match status" value="1"/>
</dbReference>
<dbReference type="Pfam" id="PF02585">
    <property type="entry name" value="PIG-L"/>
    <property type="match status" value="1"/>
</dbReference>
<dbReference type="InterPro" id="IPR024078">
    <property type="entry name" value="LmbE-like_dom_sf"/>
</dbReference>
<dbReference type="Gene3D" id="3.40.50.10320">
    <property type="entry name" value="LmbE-like"/>
    <property type="match status" value="1"/>
</dbReference>
<feature type="compositionally biased region" description="Basic and acidic residues" evidence="1">
    <location>
        <begin position="1"/>
        <end position="11"/>
    </location>
</feature>
<organism evidence="2 3">
    <name type="scientific">Azospirillum brasilense</name>
    <dbReference type="NCBI Taxonomy" id="192"/>
    <lineage>
        <taxon>Bacteria</taxon>
        <taxon>Pseudomonadati</taxon>
        <taxon>Pseudomonadota</taxon>
        <taxon>Alphaproteobacteria</taxon>
        <taxon>Rhodospirillales</taxon>
        <taxon>Azospirillaceae</taxon>
        <taxon>Azospirillum</taxon>
    </lineage>
</organism>
<dbReference type="GO" id="GO:0016811">
    <property type="term" value="F:hydrolase activity, acting on carbon-nitrogen (but not peptide) bonds, in linear amides"/>
    <property type="evidence" value="ECO:0007669"/>
    <property type="project" value="TreeGrafter"/>
</dbReference>
<name>A0A4D8QPD9_AZOBR</name>
<reference evidence="2 3" key="1">
    <citation type="submission" date="2018-09" db="EMBL/GenBank/DDBJ databases">
        <title>Whole genome based analysis of evolution and adaptive divergence in Indian and Brazilian strains of Azospirillum brasilense.</title>
        <authorList>
            <person name="Singh C."/>
            <person name="Tripathi A.K."/>
        </authorList>
    </citation>
    <scope>NUCLEOTIDE SEQUENCE [LARGE SCALE GENOMIC DNA]</scope>
    <source>
        <strain evidence="2 3">MTCC4036</strain>
        <plasmid evidence="2 3">p5</plasmid>
    </source>
</reference>
<dbReference type="AlphaFoldDB" id="A0A4D8QPD9"/>
<accession>A0A4D8QPD9</accession>
<dbReference type="Proteomes" id="UP000298596">
    <property type="component" value="Plasmid p5"/>
</dbReference>
<evidence type="ECO:0008006" key="4">
    <source>
        <dbReference type="Google" id="ProtNLM"/>
    </source>
</evidence>
<dbReference type="InterPro" id="IPR003737">
    <property type="entry name" value="GlcNAc_PI_deacetylase-related"/>
</dbReference>
<feature type="region of interest" description="Disordered" evidence="1">
    <location>
        <begin position="1"/>
        <end position="41"/>
    </location>
</feature>
<sequence>MAARERHDARGCKRGQPKGRGRFRRTRNRMAGNQRRTGLGEASIDGSGAMKVLALGAHADDVEIGCGGSLLRWAAEGHELVLYVATNSAYAAPDGRPIRRAEEARREAETSAARLRARLVFGDASTFALACAEPLTAQLVELFETVQPDLALVHWGGDTHPDHRALFQATLHASRRCPRLLGYASNWYPGAETFEPRLLVDISETLEAKLDLIGVFASENGRTNGVWQTHAREQAALLGRQAGVCYAEGFHMVKYLI</sequence>
<geneLocation type="plasmid" evidence="2">
    <name>p5</name>
</geneLocation>
<evidence type="ECO:0000313" key="2">
    <source>
        <dbReference type="EMBL" id="QCO07162.1"/>
    </source>
</evidence>